<evidence type="ECO:0000256" key="1">
    <source>
        <dbReference type="SAM" id="SignalP"/>
    </source>
</evidence>
<feature type="signal peptide" evidence="1">
    <location>
        <begin position="1"/>
        <end position="21"/>
    </location>
</feature>
<name>E1R666_SEDSS</name>
<dbReference type="HOGENOM" id="CLU_1204191_0_0_12"/>
<gene>
    <name evidence="2" type="ordered locus">Spirs_1704</name>
</gene>
<sequence length="230" mass="25928">MLLLCMSLELPLFLFLPIAGADPIPDIVKKEYRFRAAIPAGTDPYKLGSKAEVIEQVIDKEHPGVQGLFTITDSQALFMLSARSIILCLLDHDGEASIYPRLVYSKDLTPERPFDKPHIQEVRTEFTFVGIGDSFSYRLERYPLFFPDGSFLIAWKLEKSLDGKMSELYGSWYVKPLEPTSDGTPRTYLRNFVNTVFPDPIPGTTLTMKLFGTSSLRGFFRSLESAAAKQ</sequence>
<dbReference type="STRING" id="573413.Spirs_1704"/>
<dbReference type="EMBL" id="CP002116">
    <property type="protein sequence ID" value="ADK80831.1"/>
    <property type="molecule type" value="Genomic_DNA"/>
</dbReference>
<proteinExistence type="predicted"/>
<dbReference type="AlphaFoldDB" id="E1R666"/>
<evidence type="ECO:0000313" key="3">
    <source>
        <dbReference type="Proteomes" id="UP000002318"/>
    </source>
</evidence>
<keyword evidence="1" id="KW-0732">Signal</keyword>
<dbReference type="KEGG" id="ssm:Spirs_1704"/>
<accession>E1R666</accession>
<reference evidence="2 3" key="1">
    <citation type="journal article" date="2010" name="Stand. Genomic Sci.">
        <title>Complete genome sequence of Spirochaeta smaragdinae type strain (SEBR 4228).</title>
        <authorList>
            <person name="Mavromatis K."/>
            <person name="Yasawong M."/>
            <person name="Chertkov O."/>
            <person name="Lapidus A."/>
            <person name="Lucas S."/>
            <person name="Nolan M."/>
            <person name="Del Rio T.G."/>
            <person name="Tice H."/>
            <person name="Cheng J.F."/>
            <person name="Pitluck S."/>
            <person name="Liolios K."/>
            <person name="Ivanova N."/>
            <person name="Tapia R."/>
            <person name="Han C."/>
            <person name="Bruce D."/>
            <person name="Goodwin L."/>
            <person name="Pati A."/>
            <person name="Chen A."/>
            <person name="Palaniappan K."/>
            <person name="Land M."/>
            <person name="Hauser L."/>
            <person name="Chang Y.J."/>
            <person name="Jeffries C.D."/>
            <person name="Detter J.C."/>
            <person name="Rohde M."/>
            <person name="Brambilla E."/>
            <person name="Spring S."/>
            <person name="Goker M."/>
            <person name="Sikorski J."/>
            <person name="Woyke T."/>
            <person name="Bristow J."/>
            <person name="Eisen J.A."/>
            <person name="Markowitz V."/>
            <person name="Hugenholtz P."/>
            <person name="Klenk H.P."/>
            <person name="Kyrpides N.C."/>
        </authorList>
    </citation>
    <scope>NUCLEOTIDE SEQUENCE [LARGE SCALE GENOMIC DNA]</scope>
    <source>
        <strain evidence="3">DSM 11293 / JCM 15392 / SEBR 4228</strain>
    </source>
</reference>
<feature type="chain" id="PRO_5003150741" evidence="1">
    <location>
        <begin position="22"/>
        <end position="230"/>
    </location>
</feature>
<dbReference type="RefSeq" id="WP_013254295.1">
    <property type="nucleotide sequence ID" value="NC_014364.1"/>
</dbReference>
<keyword evidence="3" id="KW-1185">Reference proteome</keyword>
<organism evidence="2 3">
    <name type="scientific">Sediminispirochaeta smaragdinae (strain DSM 11293 / JCM 15392 / SEBR 4228)</name>
    <name type="common">Spirochaeta smaragdinae</name>
    <dbReference type="NCBI Taxonomy" id="573413"/>
    <lineage>
        <taxon>Bacteria</taxon>
        <taxon>Pseudomonadati</taxon>
        <taxon>Spirochaetota</taxon>
        <taxon>Spirochaetia</taxon>
        <taxon>Spirochaetales</taxon>
        <taxon>Spirochaetaceae</taxon>
        <taxon>Sediminispirochaeta</taxon>
    </lineage>
</organism>
<dbReference type="Proteomes" id="UP000002318">
    <property type="component" value="Chromosome"/>
</dbReference>
<evidence type="ECO:0000313" key="2">
    <source>
        <dbReference type="EMBL" id="ADK80831.1"/>
    </source>
</evidence>
<protein>
    <submittedName>
        <fullName evidence="2">Uncharacterized protein</fullName>
    </submittedName>
</protein>